<sequence length="141" mass="16530">MPIQQTSAARSYNMSRIRAKNTSPEIAIRKALFKQGLRFRLHVRNLPGKPDIVFSKQKTVIFVHGCFWHSHPGCKRATIPKSNIDYWIPKITNNTLRDQRHYHELETLGWRVFVVWECRTKVLFLVDTVNDIVKFLDRGSP</sequence>
<dbReference type="Gene3D" id="3.40.960.10">
    <property type="entry name" value="VSR Endonuclease"/>
    <property type="match status" value="1"/>
</dbReference>
<keyword evidence="3 6" id="KW-0227">DNA damage</keyword>
<dbReference type="EMBL" id="JAASQJ010000001">
    <property type="protein sequence ID" value="NIJ52306.1"/>
    <property type="molecule type" value="Genomic_DNA"/>
</dbReference>
<dbReference type="EC" id="3.1.-.-" evidence="6"/>
<comment type="similarity">
    <text evidence="6">Belongs to the vsr family.</text>
</comment>
<dbReference type="CDD" id="cd00221">
    <property type="entry name" value="Vsr"/>
    <property type="match status" value="1"/>
</dbReference>
<dbReference type="Pfam" id="PF03852">
    <property type="entry name" value="Vsr"/>
    <property type="match status" value="1"/>
</dbReference>
<protein>
    <recommendedName>
        <fullName evidence="6">Very short patch repair endonuclease</fullName>
        <ecNumber evidence="6">3.1.-.-</ecNumber>
    </recommendedName>
</protein>
<evidence type="ECO:0000256" key="6">
    <source>
        <dbReference type="PIRNR" id="PIRNR018267"/>
    </source>
</evidence>
<organism evidence="7 8">
    <name type="scientific">Dyadobacter arcticus</name>
    <dbReference type="NCBI Taxonomy" id="1078754"/>
    <lineage>
        <taxon>Bacteria</taxon>
        <taxon>Pseudomonadati</taxon>
        <taxon>Bacteroidota</taxon>
        <taxon>Cytophagia</taxon>
        <taxon>Cytophagales</taxon>
        <taxon>Spirosomataceae</taxon>
        <taxon>Dyadobacter</taxon>
    </lineage>
</organism>
<name>A0ABX0UH18_9BACT</name>
<evidence type="ECO:0000256" key="1">
    <source>
        <dbReference type="ARBA" id="ARBA00022722"/>
    </source>
</evidence>
<dbReference type="PIRSF" id="PIRSF018267">
    <property type="entry name" value="VSR_endonuc"/>
    <property type="match status" value="1"/>
</dbReference>
<accession>A0ABX0UH18</accession>
<dbReference type="SUPFAM" id="SSF52980">
    <property type="entry name" value="Restriction endonuclease-like"/>
    <property type="match status" value="1"/>
</dbReference>
<keyword evidence="5 6" id="KW-0234">DNA repair</keyword>
<comment type="caution">
    <text evidence="7">The sequence shown here is derived from an EMBL/GenBank/DDBJ whole genome shotgun (WGS) entry which is preliminary data.</text>
</comment>
<dbReference type="GO" id="GO:0004519">
    <property type="term" value="F:endonuclease activity"/>
    <property type="evidence" value="ECO:0007669"/>
    <property type="project" value="UniProtKB-KW"/>
</dbReference>
<dbReference type="InterPro" id="IPR011335">
    <property type="entry name" value="Restrct_endonuc-II-like"/>
</dbReference>
<reference evidence="7 8" key="1">
    <citation type="submission" date="2020-03" db="EMBL/GenBank/DDBJ databases">
        <title>Genomic Encyclopedia of Type Strains, Phase IV (KMG-IV): sequencing the most valuable type-strain genomes for metagenomic binning, comparative biology and taxonomic classification.</title>
        <authorList>
            <person name="Goeker M."/>
        </authorList>
    </citation>
    <scope>NUCLEOTIDE SEQUENCE [LARGE SCALE GENOMIC DNA]</scope>
    <source>
        <strain evidence="7 8">DSM 102865</strain>
    </source>
</reference>
<evidence type="ECO:0000256" key="5">
    <source>
        <dbReference type="ARBA" id="ARBA00023204"/>
    </source>
</evidence>
<dbReference type="NCBIfam" id="TIGR00632">
    <property type="entry name" value="vsr"/>
    <property type="match status" value="1"/>
</dbReference>
<keyword evidence="1 6" id="KW-0540">Nuclease</keyword>
<evidence type="ECO:0000313" key="7">
    <source>
        <dbReference type="EMBL" id="NIJ52306.1"/>
    </source>
</evidence>
<evidence type="ECO:0000256" key="2">
    <source>
        <dbReference type="ARBA" id="ARBA00022759"/>
    </source>
</evidence>
<proteinExistence type="inferred from homology"/>
<dbReference type="Proteomes" id="UP001179181">
    <property type="component" value="Unassembled WGS sequence"/>
</dbReference>
<keyword evidence="8" id="KW-1185">Reference proteome</keyword>
<evidence type="ECO:0000256" key="4">
    <source>
        <dbReference type="ARBA" id="ARBA00022801"/>
    </source>
</evidence>
<evidence type="ECO:0000256" key="3">
    <source>
        <dbReference type="ARBA" id="ARBA00022763"/>
    </source>
</evidence>
<keyword evidence="4 6" id="KW-0378">Hydrolase</keyword>
<dbReference type="InterPro" id="IPR004603">
    <property type="entry name" value="DNA_mismatch_endonuc_vsr"/>
</dbReference>
<evidence type="ECO:0000313" key="8">
    <source>
        <dbReference type="Proteomes" id="UP001179181"/>
    </source>
</evidence>
<dbReference type="GO" id="GO:0016787">
    <property type="term" value="F:hydrolase activity"/>
    <property type="evidence" value="ECO:0007669"/>
    <property type="project" value="UniProtKB-KW"/>
</dbReference>
<keyword evidence="2 6" id="KW-0255">Endonuclease</keyword>
<dbReference type="RefSeq" id="WP_167268504.1">
    <property type="nucleotide sequence ID" value="NZ_JAASQJ010000001.1"/>
</dbReference>
<gene>
    <name evidence="7" type="ORF">FHS68_001462</name>
</gene>
<comment type="function">
    <text evidence="6">May nick specific sequences that contain T:G mispairs resulting from m5C-deamination.</text>
</comment>